<dbReference type="InterPro" id="IPR051803">
    <property type="entry name" value="TA_system_RelE-like_toxin"/>
</dbReference>
<keyword evidence="2" id="KW-1277">Toxin-antitoxin system</keyword>
<accession>A0A1W6Z8L4</accession>
<dbReference type="SUPFAM" id="SSF143011">
    <property type="entry name" value="RelE-like"/>
    <property type="match status" value="1"/>
</dbReference>
<dbReference type="Gene3D" id="3.30.2310.20">
    <property type="entry name" value="RelE-like"/>
    <property type="match status" value="1"/>
</dbReference>
<dbReference type="PANTHER" id="PTHR33755:SF6">
    <property type="entry name" value="PLASMID STABILIZATION SYSTEM PROTEIN"/>
    <property type="match status" value="1"/>
</dbReference>
<dbReference type="Proteomes" id="UP000194161">
    <property type="component" value="Chromosome"/>
</dbReference>
<evidence type="ECO:0000256" key="1">
    <source>
        <dbReference type="ARBA" id="ARBA00006226"/>
    </source>
</evidence>
<reference evidence="3 4" key="1">
    <citation type="submission" date="2017-05" db="EMBL/GenBank/DDBJ databases">
        <title>Complete and WGS of Bordetella genogroups.</title>
        <authorList>
            <person name="Spilker T."/>
            <person name="LiPuma J."/>
        </authorList>
    </citation>
    <scope>NUCLEOTIDE SEQUENCE [LARGE SCALE GENOMIC DNA]</scope>
    <source>
        <strain evidence="3 4">AU7206</strain>
    </source>
</reference>
<evidence type="ECO:0000313" key="3">
    <source>
        <dbReference type="EMBL" id="ARP93174.1"/>
    </source>
</evidence>
<name>A0A1W6Z8L4_9BORD</name>
<organism evidence="3 4">
    <name type="scientific">Bordetella genomosp. 13</name>
    <dbReference type="NCBI Taxonomy" id="463040"/>
    <lineage>
        <taxon>Bacteria</taxon>
        <taxon>Pseudomonadati</taxon>
        <taxon>Pseudomonadota</taxon>
        <taxon>Betaproteobacteria</taxon>
        <taxon>Burkholderiales</taxon>
        <taxon>Alcaligenaceae</taxon>
        <taxon>Bordetella</taxon>
    </lineage>
</organism>
<dbReference type="RefSeq" id="WP_086077011.1">
    <property type="nucleotide sequence ID" value="NZ_CP021111.1"/>
</dbReference>
<sequence>MLKISWRPTATDDLAEIVAFIAEHSVQAARTIRQRIESAVLPLAEHPYLYRSGRVPGTRELVAHPNYVVVYRVTDTAVEVVNVLHSRQEYP</sequence>
<dbReference type="EMBL" id="CP021111">
    <property type="protein sequence ID" value="ARP93174.1"/>
    <property type="molecule type" value="Genomic_DNA"/>
</dbReference>
<comment type="similarity">
    <text evidence="1">Belongs to the RelE toxin family.</text>
</comment>
<dbReference type="STRING" id="463040.CAL15_01500"/>
<dbReference type="AlphaFoldDB" id="A0A1W6Z8L4"/>
<dbReference type="OrthoDB" id="9798046at2"/>
<dbReference type="KEGG" id="bgm:CAL15_01500"/>
<dbReference type="Pfam" id="PF05016">
    <property type="entry name" value="ParE_toxin"/>
    <property type="match status" value="1"/>
</dbReference>
<evidence type="ECO:0000256" key="2">
    <source>
        <dbReference type="ARBA" id="ARBA00022649"/>
    </source>
</evidence>
<keyword evidence="4" id="KW-1185">Reference proteome</keyword>
<proteinExistence type="inferred from homology"/>
<dbReference type="InterPro" id="IPR035093">
    <property type="entry name" value="RelE/ParE_toxin_dom_sf"/>
</dbReference>
<dbReference type="InterPro" id="IPR007712">
    <property type="entry name" value="RelE/ParE_toxin"/>
</dbReference>
<gene>
    <name evidence="3" type="ORF">CAL15_01500</name>
</gene>
<dbReference type="PANTHER" id="PTHR33755">
    <property type="entry name" value="TOXIN PARE1-RELATED"/>
    <property type="match status" value="1"/>
</dbReference>
<dbReference type="NCBIfam" id="TIGR02385">
    <property type="entry name" value="RelE_StbE"/>
    <property type="match status" value="1"/>
</dbReference>
<evidence type="ECO:0000313" key="4">
    <source>
        <dbReference type="Proteomes" id="UP000194161"/>
    </source>
</evidence>
<protein>
    <submittedName>
        <fullName evidence="3">Addiction module antitoxin</fullName>
    </submittedName>
</protein>